<comment type="caution">
    <text evidence="2">The sequence shown here is derived from an EMBL/GenBank/DDBJ whole genome shotgun (WGS) entry which is preliminary data.</text>
</comment>
<keyword evidence="1" id="KW-0472">Membrane</keyword>
<dbReference type="AlphaFoldDB" id="A0AAW6FHP9"/>
<dbReference type="EMBL" id="JAQMRD010000006">
    <property type="protein sequence ID" value="MDB9222605.1"/>
    <property type="molecule type" value="Genomic_DNA"/>
</dbReference>
<dbReference type="RefSeq" id="WP_046405673.1">
    <property type="nucleotide sequence ID" value="NZ_JAQMRB010000009.1"/>
</dbReference>
<gene>
    <name evidence="2" type="ORF">PN645_06240</name>
</gene>
<proteinExistence type="predicted"/>
<keyword evidence="1" id="KW-1133">Transmembrane helix</keyword>
<evidence type="ECO:0000256" key="1">
    <source>
        <dbReference type="SAM" id="Phobius"/>
    </source>
</evidence>
<organism evidence="2 3">
    <name type="scientific">Odoribacter splanchnicus</name>
    <dbReference type="NCBI Taxonomy" id="28118"/>
    <lineage>
        <taxon>Bacteria</taxon>
        <taxon>Pseudomonadati</taxon>
        <taxon>Bacteroidota</taxon>
        <taxon>Bacteroidia</taxon>
        <taxon>Bacteroidales</taxon>
        <taxon>Odoribacteraceae</taxon>
        <taxon>Odoribacter</taxon>
    </lineage>
</organism>
<name>A0AAW6FHP9_9BACT</name>
<keyword evidence="1" id="KW-0812">Transmembrane</keyword>
<dbReference type="Proteomes" id="UP001212263">
    <property type="component" value="Unassembled WGS sequence"/>
</dbReference>
<feature type="transmembrane region" description="Helical" evidence="1">
    <location>
        <begin position="42"/>
        <end position="63"/>
    </location>
</feature>
<reference evidence="2" key="1">
    <citation type="submission" date="2023-01" db="EMBL/GenBank/DDBJ databases">
        <title>Human gut microbiome strain richness.</title>
        <authorList>
            <person name="Chen-Liaw A."/>
        </authorList>
    </citation>
    <scope>NUCLEOTIDE SEQUENCE</scope>
    <source>
        <strain evidence="2">RTP21484st1_B7_RTP21484_190118</strain>
    </source>
</reference>
<feature type="transmembrane region" description="Helical" evidence="1">
    <location>
        <begin position="7"/>
        <end position="30"/>
    </location>
</feature>
<sequence>MKFQHILWLLITIAIVPVGVNLILLCPTPLSIPVLGQPVEWISFWGNYASNIVYIVVTIYVLISTQKQTKIQMVTQIKSVQLQTRLENLRNQLIGNYKMFDLQSLSIAANYLRYGNYKDAVEILLKMNSNMEMQSNASCLYFSLENPSDEEVIYNDCIQEIMIPYGCLVNDLIFVLPIIEAEMREVPMSPQEIVDYTKQQYDYLMSNLVYDLKTRQYYEEGNSVLSKILNLEVNDDFSIVFNDILNKRLLDSVSIHSKKYKLIACTEQLLKSEERKMSKLLEG</sequence>
<evidence type="ECO:0000313" key="2">
    <source>
        <dbReference type="EMBL" id="MDB9222605.1"/>
    </source>
</evidence>
<protein>
    <submittedName>
        <fullName evidence="2">Uncharacterized protein</fullName>
    </submittedName>
</protein>
<evidence type="ECO:0000313" key="3">
    <source>
        <dbReference type="Proteomes" id="UP001212263"/>
    </source>
</evidence>
<accession>A0AAW6FHP9</accession>